<proteinExistence type="predicted"/>
<evidence type="ECO:0000313" key="2">
    <source>
        <dbReference type="Proteomes" id="UP000076858"/>
    </source>
</evidence>
<protein>
    <submittedName>
        <fullName evidence="1">Uncharacterized protein</fullName>
    </submittedName>
</protein>
<accession>A0A164ZLH7</accession>
<evidence type="ECO:0000313" key="1">
    <source>
        <dbReference type="EMBL" id="KZS16487.1"/>
    </source>
</evidence>
<organism evidence="1 2">
    <name type="scientific">Daphnia magna</name>
    <dbReference type="NCBI Taxonomy" id="35525"/>
    <lineage>
        <taxon>Eukaryota</taxon>
        <taxon>Metazoa</taxon>
        <taxon>Ecdysozoa</taxon>
        <taxon>Arthropoda</taxon>
        <taxon>Crustacea</taxon>
        <taxon>Branchiopoda</taxon>
        <taxon>Diplostraca</taxon>
        <taxon>Cladocera</taxon>
        <taxon>Anomopoda</taxon>
        <taxon>Daphniidae</taxon>
        <taxon>Daphnia</taxon>
    </lineage>
</organism>
<reference evidence="1 2" key="1">
    <citation type="submission" date="2016-03" db="EMBL/GenBank/DDBJ databases">
        <title>EvidentialGene: Evidence-directed Construction of Genes on Genomes.</title>
        <authorList>
            <person name="Gilbert D.G."/>
            <person name="Choi J.-H."/>
            <person name="Mockaitis K."/>
            <person name="Colbourne J."/>
            <person name="Pfrender M."/>
        </authorList>
    </citation>
    <scope>NUCLEOTIDE SEQUENCE [LARGE SCALE GENOMIC DNA]</scope>
    <source>
        <strain evidence="1 2">Xinb3</strain>
        <tissue evidence="1">Complete organism</tissue>
    </source>
</reference>
<dbReference type="AlphaFoldDB" id="A0A164ZLH7"/>
<sequence>MRIFTLAGILEEESIAQNEVQFQMIRQIRLDCKKFYLSAINQIQATFDFKDTSTYATSFTAQKSNEKIVSLLFQRYSLDSVIMPC</sequence>
<gene>
    <name evidence="1" type="ORF">APZ42_017775</name>
</gene>
<dbReference type="EMBL" id="LRGB01000705">
    <property type="protein sequence ID" value="KZS16487.1"/>
    <property type="molecule type" value="Genomic_DNA"/>
</dbReference>
<keyword evidence="2" id="KW-1185">Reference proteome</keyword>
<name>A0A164ZLH7_9CRUS</name>
<comment type="caution">
    <text evidence="1">The sequence shown here is derived from an EMBL/GenBank/DDBJ whole genome shotgun (WGS) entry which is preliminary data.</text>
</comment>
<dbReference type="Proteomes" id="UP000076858">
    <property type="component" value="Unassembled WGS sequence"/>
</dbReference>